<evidence type="ECO:0000313" key="2">
    <source>
        <dbReference type="EMBL" id="GAA0593167.1"/>
    </source>
</evidence>
<comment type="caution">
    <text evidence="2">The sequence shown here is derived from an EMBL/GenBank/DDBJ whole genome shotgun (WGS) entry which is preliminary data.</text>
</comment>
<keyword evidence="1" id="KW-0812">Transmembrane</keyword>
<name>A0ABN1FL93_9HYPH</name>
<dbReference type="PANTHER" id="PTHR34989:SF1">
    <property type="entry name" value="PROTEIN HDED"/>
    <property type="match status" value="1"/>
</dbReference>
<keyword evidence="1" id="KW-1133">Transmembrane helix</keyword>
<keyword evidence="1" id="KW-0472">Membrane</keyword>
<evidence type="ECO:0000313" key="3">
    <source>
        <dbReference type="Proteomes" id="UP001424441"/>
    </source>
</evidence>
<sequence length="429" mass="47798">MIRIMLLLLGRDVIQHHWKKLFAIGLVWFIIGLFIFIDAIDGKTLIPSYAFGYFLLPEAVVSVIAAFGSHGTAKQMRLFQGILLFIIAILILMSSYATNFILAMIFGICFLVDGGVRIGSAVVVRYARWRAGVIAGIVEIILAIFVLQPWPTWYEGTVGCNVGAVMMMASVGVISIAVRIRRLKPGASITSMFKGEQCLFNGVFEEEAAQTERGEVIVHVWTPTGNATTPLRQRAINRYIAAVDATGVISTGHAALEMQPDIYISHYPAVEIDRSPDEFGRILRATVDNDVPGRFLPSYREEADGWCESTVKVRLVGADVQKLRSYWKRYRQDTTYNLTNRNCSSSVAHALDAAFEGGFRERRWPLLSVLGAISYPELWAAGLMRQRAETMAWTPGLVLDYARALSALVNPPVSTWRRLFRLKSAEISK</sequence>
<evidence type="ECO:0000256" key="1">
    <source>
        <dbReference type="SAM" id="Phobius"/>
    </source>
</evidence>
<dbReference type="InterPro" id="IPR052712">
    <property type="entry name" value="Acid_resist_chaperone_HdeD"/>
</dbReference>
<gene>
    <name evidence="2" type="ORF">GCM10008943_05280</name>
</gene>
<dbReference type="Proteomes" id="UP001424441">
    <property type="component" value="Unassembled WGS sequence"/>
</dbReference>
<feature type="transmembrane region" description="Helical" evidence="1">
    <location>
        <begin position="131"/>
        <end position="150"/>
    </location>
</feature>
<reference evidence="2 3" key="1">
    <citation type="journal article" date="2019" name="Int. J. Syst. Evol. Microbiol.">
        <title>The Global Catalogue of Microorganisms (GCM) 10K type strain sequencing project: providing services to taxonomists for standard genome sequencing and annotation.</title>
        <authorList>
            <consortium name="The Broad Institute Genomics Platform"/>
            <consortium name="The Broad Institute Genome Sequencing Center for Infectious Disease"/>
            <person name="Wu L."/>
            <person name="Ma J."/>
        </authorList>
    </citation>
    <scope>NUCLEOTIDE SEQUENCE [LARGE SCALE GENOMIC DNA]</scope>
    <source>
        <strain evidence="2 3">JCM 15115</strain>
    </source>
</reference>
<keyword evidence="3" id="KW-1185">Reference proteome</keyword>
<feature type="transmembrane region" description="Helical" evidence="1">
    <location>
        <begin position="156"/>
        <end position="178"/>
    </location>
</feature>
<evidence type="ECO:0008006" key="4">
    <source>
        <dbReference type="Google" id="ProtNLM"/>
    </source>
</evidence>
<accession>A0ABN1FL93</accession>
<protein>
    <recommendedName>
        <fullName evidence="4">Protease</fullName>
    </recommendedName>
</protein>
<organism evidence="2 3">
    <name type="scientific">Paenochrobactrum glaciei</name>
    <dbReference type="NCBI Taxonomy" id="486407"/>
    <lineage>
        <taxon>Bacteria</taxon>
        <taxon>Pseudomonadati</taxon>
        <taxon>Pseudomonadota</taxon>
        <taxon>Alphaproteobacteria</taxon>
        <taxon>Hyphomicrobiales</taxon>
        <taxon>Brucellaceae</taxon>
        <taxon>Paenochrobactrum</taxon>
    </lineage>
</organism>
<feature type="transmembrane region" description="Helical" evidence="1">
    <location>
        <begin position="103"/>
        <end position="124"/>
    </location>
</feature>
<feature type="transmembrane region" description="Helical" evidence="1">
    <location>
        <begin position="46"/>
        <end position="66"/>
    </location>
</feature>
<proteinExistence type="predicted"/>
<dbReference type="PANTHER" id="PTHR34989">
    <property type="entry name" value="PROTEIN HDED"/>
    <property type="match status" value="1"/>
</dbReference>
<dbReference type="EMBL" id="BAAADE010000001">
    <property type="protein sequence ID" value="GAA0593167.1"/>
    <property type="molecule type" value="Genomic_DNA"/>
</dbReference>
<feature type="transmembrane region" description="Helical" evidence="1">
    <location>
        <begin position="78"/>
        <end position="97"/>
    </location>
</feature>
<feature type="transmembrane region" description="Helical" evidence="1">
    <location>
        <begin position="21"/>
        <end position="40"/>
    </location>
</feature>